<sequence>MKIVLNKSESTLFNNDTSSETPTIEQFDLWVQTVIEYHGEFFQVSIEIVDKNTSRQLNKKYRNIDTPTNILSFPLDLPECIEENLIGDLAICADVVMTEAHMQNKAPTHHWAHLTIHGILHLLGFDHIKEGDAKIMEPIEIKLLAKLNIPNPYD</sequence>
<evidence type="ECO:0000256" key="6">
    <source>
        <dbReference type="ARBA" id="ARBA00022801"/>
    </source>
</evidence>
<evidence type="ECO:0000256" key="3">
    <source>
        <dbReference type="ARBA" id="ARBA00022722"/>
    </source>
</evidence>
<dbReference type="HAMAP" id="MF_00009">
    <property type="entry name" value="Endoribonucl_YbeY"/>
    <property type="match status" value="1"/>
</dbReference>
<dbReference type="Pfam" id="PF02130">
    <property type="entry name" value="YbeY"/>
    <property type="match status" value="1"/>
</dbReference>
<evidence type="ECO:0000256" key="4">
    <source>
        <dbReference type="ARBA" id="ARBA00022723"/>
    </source>
</evidence>
<keyword evidence="4" id="KW-0479">Metal-binding</keyword>
<dbReference type="PANTHER" id="PTHR46986">
    <property type="entry name" value="ENDORIBONUCLEASE YBEY, CHLOROPLASTIC"/>
    <property type="match status" value="1"/>
</dbReference>
<name>A0A3B0W6E7_9ZZZZ</name>
<proteinExistence type="inferred from homology"/>
<evidence type="ECO:0000256" key="5">
    <source>
        <dbReference type="ARBA" id="ARBA00022759"/>
    </source>
</evidence>
<dbReference type="GO" id="GO:0004519">
    <property type="term" value="F:endonuclease activity"/>
    <property type="evidence" value="ECO:0007669"/>
    <property type="project" value="UniProtKB-KW"/>
</dbReference>
<dbReference type="AlphaFoldDB" id="A0A3B0W6E7"/>
<comment type="cofactor">
    <cofactor evidence="1">
        <name>Zn(2+)</name>
        <dbReference type="ChEBI" id="CHEBI:29105"/>
    </cofactor>
</comment>
<gene>
    <name evidence="8" type="ORF">MNBD_GAMMA01-592</name>
</gene>
<dbReference type="PANTHER" id="PTHR46986:SF1">
    <property type="entry name" value="ENDORIBONUCLEASE YBEY, CHLOROPLASTIC"/>
    <property type="match status" value="1"/>
</dbReference>
<dbReference type="GO" id="GO:0046872">
    <property type="term" value="F:metal ion binding"/>
    <property type="evidence" value="ECO:0007669"/>
    <property type="project" value="UniProtKB-KW"/>
</dbReference>
<evidence type="ECO:0000256" key="7">
    <source>
        <dbReference type="ARBA" id="ARBA00022833"/>
    </source>
</evidence>
<keyword evidence="3" id="KW-0540">Nuclease</keyword>
<dbReference type="PROSITE" id="PS01306">
    <property type="entry name" value="UPF0054"/>
    <property type="match status" value="1"/>
</dbReference>
<dbReference type="GO" id="GO:0004222">
    <property type="term" value="F:metalloendopeptidase activity"/>
    <property type="evidence" value="ECO:0007669"/>
    <property type="project" value="InterPro"/>
</dbReference>
<dbReference type="NCBIfam" id="TIGR00043">
    <property type="entry name" value="rRNA maturation RNase YbeY"/>
    <property type="match status" value="1"/>
</dbReference>
<keyword evidence="6 8" id="KW-0378">Hydrolase</keyword>
<dbReference type="EMBL" id="UOEW01000222">
    <property type="protein sequence ID" value="VAW39234.1"/>
    <property type="molecule type" value="Genomic_DNA"/>
</dbReference>
<reference evidence="8" key="1">
    <citation type="submission" date="2018-06" db="EMBL/GenBank/DDBJ databases">
        <authorList>
            <person name="Zhirakovskaya E."/>
        </authorList>
    </citation>
    <scope>NUCLEOTIDE SEQUENCE</scope>
</reference>
<dbReference type="GO" id="GO:0006364">
    <property type="term" value="P:rRNA processing"/>
    <property type="evidence" value="ECO:0007669"/>
    <property type="project" value="InterPro"/>
</dbReference>
<organism evidence="8">
    <name type="scientific">hydrothermal vent metagenome</name>
    <dbReference type="NCBI Taxonomy" id="652676"/>
    <lineage>
        <taxon>unclassified sequences</taxon>
        <taxon>metagenomes</taxon>
        <taxon>ecological metagenomes</taxon>
    </lineage>
</organism>
<evidence type="ECO:0000256" key="1">
    <source>
        <dbReference type="ARBA" id="ARBA00001947"/>
    </source>
</evidence>
<protein>
    <submittedName>
        <fullName evidence="8">Metal-dependent hydrolase YbeY, involved in rRNA and/or ribosome maturation and assembly</fullName>
    </submittedName>
</protein>
<dbReference type="InterPro" id="IPR002036">
    <property type="entry name" value="YbeY"/>
</dbReference>
<dbReference type="Gene3D" id="3.40.390.30">
    <property type="entry name" value="Metalloproteases ('zincins'), catalytic domain"/>
    <property type="match status" value="1"/>
</dbReference>
<keyword evidence="5" id="KW-0255">Endonuclease</keyword>
<comment type="similarity">
    <text evidence="2">Belongs to the endoribonuclease YbeY family.</text>
</comment>
<dbReference type="SUPFAM" id="SSF55486">
    <property type="entry name" value="Metalloproteases ('zincins'), catalytic domain"/>
    <property type="match status" value="1"/>
</dbReference>
<dbReference type="InterPro" id="IPR020549">
    <property type="entry name" value="YbeY_CS"/>
</dbReference>
<accession>A0A3B0W6E7</accession>
<keyword evidence="7" id="KW-0862">Zinc</keyword>
<dbReference type="InterPro" id="IPR023091">
    <property type="entry name" value="MetalPrtase_cat_dom_sf_prd"/>
</dbReference>
<evidence type="ECO:0000313" key="8">
    <source>
        <dbReference type="EMBL" id="VAW39234.1"/>
    </source>
</evidence>
<evidence type="ECO:0000256" key="2">
    <source>
        <dbReference type="ARBA" id="ARBA00010875"/>
    </source>
</evidence>